<dbReference type="GO" id="GO:0003677">
    <property type="term" value="F:DNA binding"/>
    <property type="evidence" value="ECO:0007669"/>
    <property type="project" value="UniProtKB-KW"/>
</dbReference>
<dbReference type="GO" id="GO:0003700">
    <property type="term" value="F:DNA-binding transcription factor activity"/>
    <property type="evidence" value="ECO:0007669"/>
    <property type="project" value="TreeGrafter"/>
</dbReference>
<dbReference type="InterPro" id="IPR050397">
    <property type="entry name" value="Env_Response_Regulators"/>
</dbReference>
<dbReference type="InterPro" id="IPR036390">
    <property type="entry name" value="WH_DNA-bd_sf"/>
</dbReference>
<dbReference type="PROSITE" id="PS51063">
    <property type="entry name" value="HTH_CRP_2"/>
    <property type="match status" value="1"/>
</dbReference>
<keyword evidence="2" id="KW-0238">DNA-binding</keyword>
<dbReference type="InterPro" id="IPR000595">
    <property type="entry name" value="cNMP-bd_dom"/>
</dbReference>
<reference evidence="6 7" key="1">
    <citation type="submission" date="2020-05" db="EMBL/GenBank/DDBJ databases">
        <title>Actinomadura verrucosospora NRRL-B18236 (PFL_A860) Genome sequencing and assembly.</title>
        <authorList>
            <person name="Samborskyy M."/>
        </authorList>
    </citation>
    <scope>NUCLEOTIDE SEQUENCE [LARGE SCALE GENOMIC DNA]</scope>
    <source>
        <strain evidence="6 7">NRRL:B18236</strain>
    </source>
</reference>
<dbReference type="GO" id="GO:0005829">
    <property type="term" value="C:cytosol"/>
    <property type="evidence" value="ECO:0007669"/>
    <property type="project" value="TreeGrafter"/>
</dbReference>
<keyword evidence="7" id="KW-1185">Reference proteome</keyword>
<feature type="domain" description="Cyclic nucleotide-binding" evidence="4">
    <location>
        <begin position="1"/>
        <end position="100"/>
    </location>
</feature>
<dbReference type="AlphaFoldDB" id="A0A7D3VQU7"/>
<gene>
    <name evidence="6" type="ORF">ACTIVE_1669</name>
</gene>
<sequence length="225" mass="23979">MGADVWDRLVAGGAARRFRPGDVLLPQGAPPTHVLALVGGRVKVRLTLPDGEVLLLAVRGPGEVLGEISVLGGDDRSATVIAIDPCDTRVLPADRFRAVVRETGAEAEFLRRALRRLREGEEWRAETAALPAAKRVVRALLRLTVPGDGELDVGLNQTEIGQAVGLSRGVVAAELARLRELGVVTTARRRIVITDPDGLRVLAGWGRLTVGNRTIAPPDPRQGGE</sequence>
<name>A0A7D3VQU7_ACTVE</name>
<dbReference type="SMART" id="SM00100">
    <property type="entry name" value="cNMP"/>
    <property type="match status" value="1"/>
</dbReference>
<dbReference type="InterPro" id="IPR014710">
    <property type="entry name" value="RmlC-like_jellyroll"/>
</dbReference>
<keyword evidence="3" id="KW-0804">Transcription</keyword>
<evidence type="ECO:0000259" key="5">
    <source>
        <dbReference type="PROSITE" id="PS51063"/>
    </source>
</evidence>
<dbReference type="PROSITE" id="PS50042">
    <property type="entry name" value="CNMP_BINDING_3"/>
    <property type="match status" value="1"/>
</dbReference>
<dbReference type="PROSITE" id="PS00889">
    <property type="entry name" value="CNMP_BINDING_2"/>
    <property type="match status" value="1"/>
</dbReference>
<evidence type="ECO:0000313" key="6">
    <source>
        <dbReference type="EMBL" id="QKG20033.1"/>
    </source>
</evidence>
<dbReference type="PANTHER" id="PTHR24567:SF74">
    <property type="entry name" value="HTH-TYPE TRANSCRIPTIONAL REGULATOR ARCR"/>
    <property type="match status" value="1"/>
</dbReference>
<evidence type="ECO:0000256" key="2">
    <source>
        <dbReference type="ARBA" id="ARBA00023125"/>
    </source>
</evidence>
<dbReference type="SUPFAM" id="SSF46785">
    <property type="entry name" value="Winged helix' DNA-binding domain"/>
    <property type="match status" value="1"/>
</dbReference>
<dbReference type="SMART" id="SM00419">
    <property type="entry name" value="HTH_CRP"/>
    <property type="match status" value="1"/>
</dbReference>
<feature type="domain" description="HTH crp-type" evidence="5">
    <location>
        <begin position="130"/>
        <end position="197"/>
    </location>
</feature>
<dbReference type="Proteomes" id="UP000501240">
    <property type="component" value="Chromosome"/>
</dbReference>
<dbReference type="SUPFAM" id="SSF51206">
    <property type="entry name" value="cAMP-binding domain-like"/>
    <property type="match status" value="1"/>
</dbReference>
<evidence type="ECO:0000256" key="3">
    <source>
        <dbReference type="ARBA" id="ARBA00023163"/>
    </source>
</evidence>
<keyword evidence="1" id="KW-0805">Transcription regulation</keyword>
<dbReference type="InterPro" id="IPR012318">
    <property type="entry name" value="HTH_CRP"/>
</dbReference>
<dbReference type="Gene3D" id="2.60.120.10">
    <property type="entry name" value="Jelly Rolls"/>
    <property type="match status" value="1"/>
</dbReference>
<dbReference type="InterPro" id="IPR018488">
    <property type="entry name" value="cNMP-bd_CS"/>
</dbReference>
<evidence type="ECO:0000256" key="1">
    <source>
        <dbReference type="ARBA" id="ARBA00023015"/>
    </source>
</evidence>
<evidence type="ECO:0000313" key="7">
    <source>
        <dbReference type="Proteomes" id="UP000501240"/>
    </source>
</evidence>
<organism evidence="6 7">
    <name type="scientific">Actinomadura verrucosospora</name>
    <dbReference type="NCBI Taxonomy" id="46165"/>
    <lineage>
        <taxon>Bacteria</taxon>
        <taxon>Bacillati</taxon>
        <taxon>Actinomycetota</taxon>
        <taxon>Actinomycetes</taxon>
        <taxon>Streptosporangiales</taxon>
        <taxon>Thermomonosporaceae</taxon>
        <taxon>Actinomadura</taxon>
    </lineage>
</organism>
<evidence type="ECO:0000259" key="4">
    <source>
        <dbReference type="PROSITE" id="PS50042"/>
    </source>
</evidence>
<proteinExistence type="predicted"/>
<dbReference type="CDD" id="cd00038">
    <property type="entry name" value="CAP_ED"/>
    <property type="match status" value="1"/>
</dbReference>
<protein>
    <submittedName>
        <fullName evidence="6">Crp/Fnr family transcriptional regulator</fullName>
    </submittedName>
</protein>
<dbReference type="EMBL" id="CP053892">
    <property type="protein sequence ID" value="QKG20033.1"/>
    <property type="molecule type" value="Genomic_DNA"/>
</dbReference>
<accession>A0A7D3VQU7</accession>
<dbReference type="Pfam" id="PF00027">
    <property type="entry name" value="cNMP_binding"/>
    <property type="match status" value="1"/>
</dbReference>
<dbReference type="PANTHER" id="PTHR24567">
    <property type="entry name" value="CRP FAMILY TRANSCRIPTIONAL REGULATORY PROTEIN"/>
    <property type="match status" value="1"/>
</dbReference>
<dbReference type="Pfam" id="PF13545">
    <property type="entry name" value="HTH_Crp_2"/>
    <property type="match status" value="1"/>
</dbReference>
<dbReference type="InterPro" id="IPR018490">
    <property type="entry name" value="cNMP-bd_dom_sf"/>
</dbReference>